<dbReference type="InterPro" id="IPR036322">
    <property type="entry name" value="WD40_repeat_dom_sf"/>
</dbReference>
<evidence type="ECO:0000259" key="3">
    <source>
        <dbReference type="Pfam" id="PF23361"/>
    </source>
</evidence>
<feature type="domain" description="BBS7 GAE" evidence="2">
    <location>
        <begin position="373"/>
        <end position="470"/>
    </location>
</feature>
<dbReference type="GO" id="GO:0043005">
    <property type="term" value="C:neuron projection"/>
    <property type="evidence" value="ECO:0007669"/>
    <property type="project" value="TreeGrafter"/>
</dbReference>
<evidence type="ECO:0000256" key="1">
    <source>
        <dbReference type="SAM" id="Coils"/>
    </source>
</evidence>
<name>A0A4Z2DNY9_SCHJA</name>
<dbReference type="Pfam" id="PF23743">
    <property type="entry name" value="Beta-prop_BBS7"/>
    <property type="match status" value="1"/>
</dbReference>
<dbReference type="Proteomes" id="UP000311919">
    <property type="component" value="Unassembled WGS sequence"/>
</dbReference>
<keyword evidence="1" id="KW-0175">Coiled coil</keyword>
<dbReference type="PANTHER" id="PTHR16074:SF4">
    <property type="entry name" value="BARDET-BIEDL SYNDROME 7 PROTEIN"/>
    <property type="match status" value="1"/>
</dbReference>
<dbReference type="Pfam" id="PF23360">
    <property type="entry name" value="BBS7_GAE"/>
    <property type="match status" value="1"/>
</dbReference>
<dbReference type="GO" id="GO:0036064">
    <property type="term" value="C:ciliary basal body"/>
    <property type="evidence" value="ECO:0007669"/>
    <property type="project" value="TreeGrafter"/>
</dbReference>
<feature type="coiled-coil region" evidence="1">
    <location>
        <begin position="332"/>
        <end position="366"/>
    </location>
</feature>
<dbReference type="GO" id="GO:0060271">
    <property type="term" value="P:cilium assembly"/>
    <property type="evidence" value="ECO:0007669"/>
    <property type="project" value="TreeGrafter"/>
</dbReference>
<dbReference type="GO" id="GO:0016020">
    <property type="term" value="C:membrane"/>
    <property type="evidence" value="ECO:0007669"/>
    <property type="project" value="TreeGrafter"/>
</dbReference>
<keyword evidence="6" id="KW-1185">Reference proteome</keyword>
<dbReference type="InterPro" id="IPR056332">
    <property type="entry name" value="Beta-prop_BBS7"/>
</dbReference>
<dbReference type="AlphaFoldDB" id="A0A4Z2DNY9"/>
<dbReference type="EMBL" id="SKCS01000080">
    <property type="protein sequence ID" value="TNN18226.1"/>
    <property type="molecule type" value="Genomic_DNA"/>
</dbReference>
<sequence>MLIKIETTNKNSANILLLSSKVNSNQHCKCTLIVADTSGEIHLFQYINELKHIKFSVELPITCIGIYQQNNMKQRIIICHNFYISEFTFKGKQLFKYHINIQGYVNSIFIQSTDIYYTVGSIYQKLTNFKDVEFLLLPDIITSIYVIKNDVICSTPLVILACKDKLIRVLKNGVLLCELELSSHPVCLSRADKSYPTNYLMYGTSEGCFGLFQVTSSSKFGTDEILSLEHYDMLNYADSQDNNDNDNDDSEDQLIIAYSCGRIQLYKYNQYKYPLLIYETNVNYHLTSVKVGRFSNVNYPELLCVTYTGLIFGLTTEPIRKKASDAQTDPMQHRFMLKMNKLNEEIVNLENQLQLLKSTQQQNENEYNFLIPLELDYKFYLNKEILAYCLNVETQISIDHILVQSDCSINLLDVEESTAVRSSSVCTKDDGNVLLTTYRCQVNTTQFEIQFRTTEGQYGHLLVYVVPKTNLSTVIACKCIKLLIHPLSLHCSIHHVDDEPLNRPWNSLQLNGNFSITEMHNWLSICLPDTPERPIMIASNSFQDNDNNESHDDEEYAQLFYESIYLKSQLKCIYTKGQANLQSDNLSTISILKDVLTKEATRKKIQLSIKLDIHMDSVEYMLRNIHTKLIYLKDLEEKVKLINPLTELILNKIQCINEMNKTNSINEQIH</sequence>
<dbReference type="STRING" id="6182.A0A4Z2DNY9"/>
<evidence type="ECO:0000313" key="6">
    <source>
        <dbReference type="Proteomes" id="UP000311919"/>
    </source>
</evidence>
<dbReference type="OrthoDB" id="414590at2759"/>
<evidence type="ECO:0000259" key="4">
    <source>
        <dbReference type="Pfam" id="PF23743"/>
    </source>
</evidence>
<feature type="domain" description="BBS7 beta-propeller" evidence="4">
    <location>
        <begin position="29"/>
        <end position="316"/>
    </location>
</feature>
<dbReference type="PANTHER" id="PTHR16074">
    <property type="entry name" value="BARDET-BIEDL SYNDROME 7 PROTEIN"/>
    <property type="match status" value="1"/>
</dbReference>
<dbReference type="GO" id="GO:0008104">
    <property type="term" value="P:intracellular protein localization"/>
    <property type="evidence" value="ECO:0007669"/>
    <property type="project" value="TreeGrafter"/>
</dbReference>
<reference evidence="5 6" key="1">
    <citation type="submission" date="2019-03" db="EMBL/GenBank/DDBJ databases">
        <title>An improved genome assembly of the fluke Schistosoma japonicum.</title>
        <authorList>
            <person name="Hu W."/>
            <person name="Luo F."/>
            <person name="Yin M."/>
            <person name="Mo X."/>
            <person name="Sun C."/>
            <person name="Wu Q."/>
            <person name="Zhu B."/>
            <person name="Xiang M."/>
            <person name="Wang J."/>
            <person name="Wang Y."/>
            <person name="Zhang T."/>
            <person name="Xu B."/>
            <person name="Zheng H."/>
            <person name="Feng Z."/>
        </authorList>
    </citation>
    <scope>NUCLEOTIDE SEQUENCE [LARGE SCALE GENOMIC DNA]</scope>
    <source>
        <strain evidence="5">HuSjv2</strain>
        <tissue evidence="5">Worms</tissue>
    </source>
</reference>
<dbReference type="Pfam" id="PF23361">
    <property type="entry name" value="BBS7_pf"/>
    <property type="match status" value="1"/>
</dbReference>
<dbReference type="SUPFAM" id="SSF50978">
    <property type="entry name" value="WD40 repeat-like"/>
    <property type="match status" value="1"/>
</dbReference>
<protein>
    <submittedName>
        <fullName evidence="5">Bardet-Biedl syndrome 7 protein</fullName>
    </submittedName>
</protein>
<proteinExistence type="predicted"/>
<accession>A0A4Z2DNY9</accession>
<evidence type="ECO:0000313" key="5">
    <source>
        <dbReference type="EMBL" id="TNN18226.1"/>
    </source>
</evidence>
<organism evidence="5 6">
    <name type="scientific">Schistosoma japonicum</name>
    <name type="common">Blood fluke</name>
    <dbReference type="NCBI Taxonomy" id="6182"/>
    <lineage>
        <taxon>Eukaryota</taxon>
        <taxon>Metazoa</taxon>
        <taxon>Spiralia</taxon>
        <taxon>Lophotrochozoa</taxon>
        <taxon>Platyhelminthes</taxon>
        <taxon>Trematoda</taxon>
        <taxon>Digenea</taxon>
        <taxon>Strigeidida</taxon>
        <taxon>Schistosomatoidea</taxon>
        <taxon>Schistosomatidae</taxon>
        <taxon>Schistosoma</taxon>
    </lineage>
</organism>
<dbReference type="GO" id="GO:0005930">
    <property type="term" value="C:axoneme"/>
    <property type="evidence" value="ECO:0007669"/>
    <property type="project" value="TreeGrafter"/>
</dbReference>
<evidence type="ECO:0000259" key="2">
    <source>
        <dbReference type="Pfam" id="PF23360"/>
    </source>
</evidence>
<feature type="domain" description="BBS7 platform" evidence="3">
    <location>
        <begin position="490"/>
        <end position="612"/>
    </location>
</feature>
<dbReference type="InterPro" id="IPR056334">
    <property type="entry name" value="BBS7_GAE_dom"/>
</dbReference>
<gene>
    <name evidence="5" type="ORF">EWB00_010518</name>
</gene>
<dbReference type="GO" id="GO:0034464">
    <property type="term" value="C:BBSome"/>
    <property type="evidence" value="ECO:0007669"/>
    <property type="project" value="TreeGrafter"/>
</dbReference>
<dbReference type="InterPro" id="IPR056333">
    <property type="entry name" value="BBS7_pf_dom"/>
</dbReference>
<comment type="caution">
    <text evidence="5">The sequence shown here is derived from an EMBL/GenBank/DDBJ whole genome shotgun (WGS) entry which is preliminary data.</text>
</comment>